<evidence type="ECO:0000256" key="1">
    <source>
        <dbReference type="ARBA" id="ARBA00022679"/>
    </source>
</evidence>
<dbReference type="Pfam" id="PF00583">
    <property type="entry name" value="Acetyltransf_1"/>
    <property type="match status" value="1"/>
</dbReference>
<protein>
    <submittedName>
        <fullName evidence="4">GNAT family N-acetyltransferase</fullName>
        <ecNumber evidence="4">2.3.-.-</ecNumber>
    </submittedName>
</protein>
<comment type="caution">
    <text evidence="4">The sequence shown here is derived from an EMBL/GenBank/DDBJ whole genome shotgun (WGS) entry which is preliminary data.</text>
</comment>
<dbReference type="AlphaFoldDB" id="A0ABD5VF77"/>
<keyword evidence="5" id="KW-1185">Reference proteome</keyword>
<accession>A0ABD5VF77</accession>
<dbReference type="InterPro" id="IPR016181">
    <property type="entry name" value="Acyl_CoA_acyltransferase"/>
</dbReference>
<dbReference type="EMBL" id="JBHSXN010000002">
    <property type="protein sequence ID" value="MFC6954079.1"/>
    <property type="molecule type" value="Genomic_DNA"/>
</dbReference>
<dbReference type="PROSITE" id="PS51186">
    <property type="entry name" value="GNAT"/>
    <property type="match status" value="1"/>
</dbReference>
<dbReference type="Proteomes" id="UP001596395">
    <property type="component" value="Unassembled WGS sequence"/>
</dbReference>
<dbReference type="InterPro" id="IPR000182">
    <property type="entry name" value="GNAT_dom"/>
</dbReference>
<gene>
    <name evidence="4" type="ORF">ACFQGB_14515</name>
</gene>
<dbReference type="RefSeq" id="WP_336351021.1">
    <property type="nucleotide sequence ID" value="NZ_JAZAQL010000002.1"/>
</dbReference>
<dbReference type="EC" id="2.3.-.-" evidence="4"/>
<sequence>MHPTVDVRPATFRDVPGIRRVAHDAYHAAYGDLVDADALDAQLDEWYSEDGVENRVLRDASTLLVADHPTDGVVGYASGGPTPTSESDPDPAPEQATLYTCYVHPDHWGDRVGHALLTAIEDALCDRGFERMVVPVLAANDRARAFYADHGYTHTDDDTITFAGTTLDEAIHTGDL</sequence>
<keyword evidence="2 4" id="KW-0012">Acyltransferase</keyword>
<dbReference type="InterPro" id="IPR050832">
    <property type="entry name" value="Bact_Acetyltransf"/>
</dbReference>
<proteinExistence type="predicted"/>
<evidence type="ECO:0000313" key="4">
    <source>
        <dbReference type="EMBL" id="MFC6954079.1"/>
    </source>
</evidence>
<dbReference type="GO" id="GO:0016746">
    <property type="term" value="F:acyltransferase activity"/>
    <property type="evidence" value="ECO:0007669"/>
    <property type="project" value="UniProtKB-KW"/>
</dbReference>
<keyword evidence="1 4" id="KW-0808">Transferase</keyword>
<name>A0ABD5VF77_9EURY</name>
<evidence type="ECO:0000313" key="5">
    <source>
        <dbReference type="Proteomes" id="UP001596395"/>
    </source>
</evidence>
<evidence type="ECO:0000259" key="3">
    <source>
        <dbReference type="PROSITE" id="PS51186"/>
    </source>
</evidence>
<dbReference type="PANTHER" id="PTHR43877">
    <property type="entry name" value="AMINOALKYLPHOSPHONATE N-ACETYLTRANSFERASE-RELATED-RELATED"/>
    <property type="match status" value="1"/>
</dbReference>
<dbReference type="SUPFAM" id="SSF55729">
    <property type="entry name" value="Acyl-CoA N-acyltransferases (Nat)"/>
    <property type="match status" value="1"/>
</dbReference>
<organism evidence="4 5">
    <name type="scientific">Halorubellus litoreus</name>
    <dbReference type="NCBI Taxonomy" id="755308"/>
    <lineage>
        <taxon>Archaea</taxon>
        <taxon>Methanobacteriati</taxon>
        <taxon>Methanobacteriota</taxon>
        <taxon>Stenosarchaea group</taxon>
        <taxon>Halobacteria</taxon>
        <taxon>Halobacteriales</taxon>
        <taxon>Halorubellaceae</taxon>
        <taxon>Halorubellus</taxon>
    </lineage>
</organism>
<reference evidence="4 5" key="1">
    <citation type="journal article" date="2019" name="Int. J. Syst. Evol. Microbiol.">
        <title>The Global Catalogue of Microorganisms (GCM) 10K type strain sequencing project: providing services to taxonomists for standard genome sequencing and annotation.</title>
        <authorList>
            <consortium name="The Broad Institute Genomics Platform"/>
            <consortium name="The Broad Institute Genome Sequencing Center for Infectious Disease"/>
            <person name="Wu L."/>
            <person name="Ma J."/>
        </authorList>
    </citation>
    <scope>NUCLEOTIDE SEQUENCE [LARGE SCALE GENOMIC DNA]</scope>
    <source>
        <strain evidence="4 5">GX26</strain>
    </source>
</reference>
<dbReference type="Gene3D" id="3.40.630.30">
    <property type="match status" value="1"/>
</dbReference>
<feature type="domain" description="N-acetyltransferase" evidence="3">
    <location>
        <begin position="5"/>
        <end position="176"/>
    </location>
</feature>
<evidence type="ECO:0000256" key="2">
    <source>
        <dbReference type="ARBA" id="ARBA00023315"/>
    </source>
</evidence>
<dbReference type="CDD" id="cd04301">
    <property type="entry name" value="NAT_SF"/>
    <property type="match status" value="1"/>
</dbReference>